<keyword evidence="2" id="KW-0238">DNA-binding</keyword>
<evidence type="ECO:0000259" key="4">
    <source>
        <dbReference type="PROSITE" id="PS51898"/>
    </source>
</evidence>
<dbReference type="PANTHER" id="PTHR30349:SF64">
    <property type="entry name" value="PROPHAGE INTEGRASE INTD-RELATED"/>
    <property type="match status" value="1"/>
</dbReference>
<dbReference type="SUPFAM" id="SSF56349">
    <property type="entry name" value="DNA breaking-rejoining enzymes"/>
    <property type="match status" value="1"/>
</dbReference>
<dbReference type="Pfam" id="PF00589">
    <property type="entry name" value="Phage_integrase"/>
    <property type="match status" value="1"/>
</dbReference>
<dbReference type="InterPro" id="IPR011010">
    <property type="entry name" value="DNA_brk_join_enz"/>
</dbReference>
<dbReference type="AlphaFoldDB" id="A0A896T6W4"/>
<dbReference type="GO" id="GO:0015074">
    <property type="term" value="P:DNA integration"/>
    <property type="evidence" value="ECO:0007669"/>
    <property type="project" value="InterPro"/>
</dbReference>
<reference evidence="5" key="1">
    <citation type="journal article" date="2020" name="Mol. Microbiol.">
        <title>The CWPS Rubik's cube: Linking diversity of cell wall polysaccharide structures with the encoded biosynthetic machinery of selected Lactococcus lactis strains.</title>
        <authorList>
            <person name="Mahony J."/>
            <person name="Frantzen C."/>
            <person name="Vinogradov E."/>
            <person name="Sadovskaya I."/>
            <person name="Theodorou I."/>
            <person name="Kelleher P."/>
            <person name="Chapot-Chartier M.P."/>
            <person name="Cambillau C."/>
            <person name="Holo H."/>
            <person name="van Sinderen D."/>
        </authorList>
    </citation>
    <scope>NUCLEOTIDE SEQUENCE</scope>
    <source>
        <strain evidence="5">1196</strain>
    </source>
</reference>
<dbReference type="CDD" id="cd01189">
    <property type="entry name" value="INT_ICEBs1_C_like"/>
    <property type="match status" value="1"/>
</dbReference>
<dbReference type="InterPro" id="IPR013762">
    <property type="entry name" value="Integrase-like_cat_sf"/>
</dbReference>
<proteinExistence type="inferred from homology"/>
<evidence type="ECO:0000256" key="1">
    <source>
        <dbReference type="ARBA" id="ARBA00008857"/>
    </source>
</evidence>
<dbReference type="InterPro" id="IPR002104">
    <property type="entry name" value="Integrase_catalytic"/>
</dbReference>
<dbReference type="Gene3D" id="1.10.443.10">
    <property type="entry name" value="Intergrase catalytic core"/>
    <property type="match status" value="1"/>
</dbReference>
<organism evidence="5 6">
    <name type="scientific">Lactococcus lactis subsp. cremoris</name>
    <name type="common">Streptococcus cremoris</name>
    <dbReference type="NCBI Taxonomy" id="1359"/>
    <lineage>
        <taxon>Bacteria</taxon>
        <taxon>Bacillati</taxon>
        <taxon>Bacillota</taxon>
        <taxon>Bacilli</taxon>
        <taxon>Lactobacillales</taxon>
        <taxon>Streptococcaceae</taxon>
        <taxon>Lactococcus</taxon>
    </lineage>
</organism>
<feature type="domain" description="Tyr recombinase" evidence="4">
    <location>
        <begin position="171"/>
        <end position="380"/>
    </location>
</feature>
<dbReference type="PANTHER" id="PTHR30349">
    <property type="entry name" value="PHAGE INTEGRASE-RELATED"/>
    <property type="match status" value="1"/>
</dbReference>
<dbReference type="PROSITE" id="PS51898">
    <property type="entry name" value="TYR_RECOMBINASE"/>
    <property type="match status" value="1"/>
</dbReference>
<comment type="similarity">
    <text evidence="1">Belongs to the 'phage' integrase family.</text>
</comment>
<dbReference type="InterPro" id="IPR010998">
    <property type="entry name" value="Integrase_recombinase_N"/>
</dbReference>
<dbReference type="Proteomes" id="UP000663552">
    <property type="component" value="Chromosome"/>
</dbReference>
<dbReference type="GO" id="GO:0006310">
    <property type="term" value="P:DNA recombination"/>
    <property type="evidence" value="ECO:0007669"/>
    <property type="project" value="UniProtKB-KW"/>
</dbReference>
<name>A0A896T6W4_LACLC</name>
<dbReference type="InterPro" id="IPR050090">
    <property type="entry name" value="Tyrosine_recombinase_XerCD"/>
</dbReference>
<protein>
    <submittedName>
        <fullName evidence="5">Integrase</fullName>
    </submittedName>
</protein>
<evidence type="ECO:0000256" key="3">
    <source>
        <dbReference type="ARBA" id="ARBA00023172"/>
    </source>
</evidence>
<keyword evidence="3" id="KW-0233">DNA recombination</keyword>
<dbReference type="Gene3D" id="1.10.150.130">
    <property type="match status" value="1"/>
</dbReference>
<dbReference type="GO" id="GO:0003677">
    <property type="term" value="F:DNA binding"/>
    <property type="evidence" value="ECO:0007669"/>
    <property type="project" value="UniProtKB-KW"/>
</dbReference>
<evidence type="ECO:0000313" key="5">
    <source>
        <dbReference type="EMBL" id="QSD61771.1"/>
    </source>
</evidence>
<dbReference type="RefSeq" id="WP_032950675.1">
    <property type="nucleotide sequence ID" value="NZ_CP032148.2"/>
</dbReference>
<evidence type="ECO:0000256" key="2">
    <source>
        <dbReference type="ARBA" id="ARBA00023125"/>
    </source>
</evidence>
<sequence>MTITKNKNGTWRVDISDGINPLTGIQGRHRKYDCKTKKEAIEYEAKYRLEELGEFKRKDKLSIDSLYALLKKEDVLRGNRQSTKDTQDSYYRIYVSKFFQNADMRLVKTSDIKAFRDWLVKTPSVKGGNLSASNINTIMIFVGKLFDISMMNDLRKDNPCKALKRLPQQHKEMFYYTPEQFKQFISLFDESEYHFQLLYKILMFTGARIGEALALTWEQINLEIGYIDIKSSAHYRKSKVTIAETKTTQSIRRIYIHKALIDELSKWKQRQFQLLIKYISTPEQLQIYQNTPKVLTAPDVSNFKKEKLKKRAELINLKLIRNHDFRHSHAAFLISQGLRKGEGKDYLFFTLMKRLGHSSITTTINTYSHLFPTQQKEIANAFDDF</sequence>
<gene>
    <name evidence="5" type="ORF">LL1196_0100</name>
</gene>
<dbReference type="EMBL" id="CP032148">
    <property type="protein sequence ID" value="QSD61771.1"/>
    <property type="molecule type" value="Genomic_DNA"/>
</dbReference>
<accession>A0A896T6W4</accession>
<evidence type="ECO:0000313" key="6">
    <source>
        <dbReference type="Proteomes" id="UP000663552"/>
    </source>
</evidence>